<dbReference type="OrthoDB" id="10062690at2759"/>
<dbReference type="EnsemblMetazoa" id="Aqu2.1.06072_001">
    <property type="protein sequence ID" value="Aqu2.1.06072_001"/>
    <property type="gene ID" value="Aqu2.1.06072"/>
</dbReference>
<keyword evidence="1" id="KW-0732">Signal</keyword>
<accession>A0A1X7SVQ7</accession>
<feature type="chain" id="PRO_5012462893" evidence="1">
    <location>
        <begin position="24"/>
        <end position="151"/>
    </location>
</feature>
<name>A0A1X7SVQ7_AMPQE</name>
<feature type="signal peptide" evidence="1">
    <location>
        <begin position="1"/>
        <end position="23"/>
    </location>
</feature>
<evidence type="ECO:0000313" key="2">
    <source>
        <dbReference type="EnsemblMetazoa" id="Aqu2.1.06072_001"/>
    </source>
</evidence>
<dbReference type="AlphaFoldDB" id="A0A1X7SVQ7"/>
<evidence type="ECO:0000256" key="1">
    <source>
        <dbReference type="SAM" id="SignalP"/>
    </source>
</evidence>
<organism evidence="2">
    <name type="scientific">Amphimedon queenslandica</name>
    <name type="common">Sponge</name>
    <dbReference type="NCBI Taxonomy" id="400682"/>
    <lineage>
        <taxon>Eukaryota</taxon>
        <taxon>Metazoa</taxon>
        <taxon>Porifera</taxon>
        <taxon>Demospongiae</taxon>
        <taxon>Heteroscleromorpha</taxon>
        <taxon>Haplosclerida</taxon>
        <taxon>Niphatidae</taxon>
        <taxon>Amphimedon</taxon>
    </lineage>
</organism>
<dbReference type="InParanoid" id="A0A1X7SVQ7"/>
<protein>
    <submittedName>
        <fullName evidence="2">Uncharacterized protein</fullName>
    </submittedName>
</protein>
<proteinExistence type="predicted"/>
<sequence length="151" mass="15888">MSSLTSSALLFLCIFILFKYSASNVVVKREADRMAMGVCTNTSECSVTCGGGCMIQYCRCEDQAGTALALCGSQPCCSNLNDFRTGNNPLSCIQCNTNPCPGGPTSVNGFIPHSRTLNIVDGVTGMITVTTTSNTAMISITIQVPDPTSYS</sequence>
<reference evidence="2" key="1">
    <citation type="submission" date="2017-05" db="UniProtKB">
        <authorList>
            <consortium name="EnsemblMetazoa"/>
        </authorList>
    </citation>
    <scope>IDENTIFICATION</scope>
</reference>